<accession>A0ABR2GSM4</accession>
<sequence>MKLPENVGFKKSPNIEYVTMFSIQKLDMIIPTIIITLLEIEHGDPSLGLARLGSHLTEQQIGQIRLWCNNDHRANKILHSTACHYFLKANANSIFPDLTKRNRLNSGGRNLTEGEYQHNFIFSIEDMARIILSTVSWAESTEIEFNSLIQNFNEFVHNAPFTEITLPTQTACRIEL</sequence>
<comment type="caution">
    <text evidence="1">The sequence shown here is derived from an EMBL/GenBank/DDBJ whole genome shotgun (WGS) entry which is preliminary data.</text>
</comment>
<proteinExistence type="predicted"/>
<gene>
    <name evidence="1" type="ORF">M9Y10_037431</name>
</gene>
<evidence type="ECO:0000313" key="1">
    <source>
        <dbReference type="EMBL" id="KAK8836905.1"/>
    </source>
</evidence>
<name>A0ABR2GSM4_9EUKA</name>
<dbReference type="EMBL" id="JAPFFF010000063">
    <property type="protein sequence ID" value="KAK8836905.1"/>
    <property type="molecule type" value="Genomic_DNA"/>
</dbReference>
<reference evidence="1 2" key="1">
    <citation type="submission" date="2024-04" db="EMBL/GenBank/DDBJ databases">
        <title>Tritrichomonas musculus Genome.</title>
        <authorList>
            <person name="Alves-Ferreira E."/>
            <person name="Grigg M."/>
            <person name="Lorenzi H."/>
            <person name="Galac M."/>
        </authorList>
    </citation>
    <scope>NUCLEOTIDE SEQUENCE [LARGE SCALE GENOMIC DNA]</scope>
    <source>
        <strain evidence="1 2">EAF2021</strain>
    </source>
</reference>
<evidence type="ECO:0000313" key="2">
    <source>
        <dbReference type="Proteomes" id="UP001470230"/>
    </source>
</evidence>
<organism evidence="1 2">
    <name type="scientific">Tritrichomonas musculus</name>
    <dbReference type="NCBI Taxonomy" id="1915356"/>
    <lineage>
        <taxon>Eukaryota</taxon>
        <taxon>Metamonada</taxon>
        <taxon>Parabasalia</taxon>
        <taxon>Tritrichomonadida</taxon>
        <taxon>Tritrichomonadidae</taxon>
        <taxon>Tritrichomonas</taxon>
    </lineage>
</organism>
<protein>
    <submittedName>
        <fullName evidence="1">Uncharacterized protein</fullName>
    </submittedName>
</protein>
<keyword evidence="2" id="KW-1185">Reference proteome</keyword>
<dbReference type="Proteomes" id="UP001470230">
    <property type="component" value="Unassembled WGS sequence"/>
</dbReference>